<protein>
    <submittedName>
        <fullName evidence="2">Uncharacterized protein</fullName>
    </submittedName>
</protein>
<evidence type="ECO:0000313" key="3">
    <source>
        <dbReference type="Proteomes" id="UP000018936"/>
    </source>
</evidence>
<dbReference type="EMBL" id="AZIM01001613">
    <property type="protein sequence ID" value="ETE66259.1"/>
    <property type="molecule type" value="Genomic_DNA"/>
</dbReference>
<organism evidence="2 3">
    <name type="scientific">Ophiophagus hannah</name>
    <name type="common">King cobra</name>
    <name type="synonym">Naja hannah</name>
    <dbReference type="NCBI Taxonomy" id="8665"/>
    <lineage>
        <taxon>Eukaryota</taxon>
        <taxon>Metazoa</taxon>
        <taxon>Chordata</taxon>
        <taxon>Craniata</taxon>
        <taxon>Vertebrata</taxon>
        <taxon>Euteleostomi</taxon>
        <taxon>Lepidosauria</taxon>
        <taxon>Squamata</taxon>
        <taxon>Bifurcata</taxon>
        <taxon>Unidentata</taxon>
        <taxon>Episquamata</taxon>
        <taxon>Toxicofera</taxon>
        <taxon>Serpentes</taxon>
        <taxon>Colubroidea</taxon>
        <taxon>Elapidae</taxon>
        <taxon>Elapinae</taxon>
        <taxon>Ophiophagus</taxon>
    </lineage>
</organism>
<feature type="non-terminal residue" evidence="2">
    <location>
        <position position="1"/>
    </location>
</feature>
<gene>
    <name evidence="2" type="ORF">L345_07969</name>
</gene>
<reference evidence="2 3" key="1">
    <citation type="journal article" date="2013" name="Proc. Natl. Acad. Sci. U.S.A.">
        <title>The king cobra genome reveals dynamic gene evolution and adaptation in the snake venom system.</title>
        <authorList>
            <person name="Vonk F.J."/>
            <person name="Casewell N.R."/>
            <person name="Henkel C.V."/>
            <person name="Heimberg A.M."/>
            <person name="Jansen H.J."/>
            <person name="McCleary R.J."/>
            <person name="Kerkkamp H.M."/>
            <person name="Vos R.A."/>
            <person name="Guerreiro I."/>
            <person name="Calvete J.J."/>
            <person name="Wuster W."/>
            <person name="Woods A.E."/>
            <person name="Logan J.M."/>
            <person name="Harrison R.A."/>
            <person name="Castoe T.A."/>
            <person name="de Koning A.P."/>
            <person name="Pollock D.D."/>
            <person name="Yandell M."/>
            <person name="Calderon D."/>
            <person name="Renjifo C."/>
            <person name="Currier R.B."/>
            <person name="Salgado D."/>
            <person name="Pla D."/>
            <person name="Sanz L."/>
            <person name="Hyder A.S."/>
            <person name="Ribeiro J.M."/>
            <person name="Arntzen J.W."/>
            <person name="van den Thillart G.E."/>
            <person name="Boetzer M."/>
            <person name="Pirovano W."/>
            <person name="Dirks R.P."/>
            <person name="Spaink H.P."/>
            <person name="Duboule D."/>
            <person name="McGlinn E."/>
            <person name="Kini R.M."/>
            <person name="Richardson M.K."/>
        </authorList>
    </citation>
    <scope>NUCLEOTIDE SEQUENCE</scope>
    <source>
        <tissue evidence="2">Blood</tissue>
    </source>
</reference>
<dbReference type="AlphaFoldDB" id="V8NVI4"/>
<keyword evidence="3" id="KW-1185">Reference proteome</keyword>
<feature type="region of interest" description="Disordered" evidence="1">
    <location>
        <begin position="1"/>
        <end position="46"/>
    </location>
</feature>
<accession>V8NVI4</accession>
<proteinExistence type="predicted"/>
<feature type="compositionally biased region" description="Basic and acidic residues" evidence="1">
    <location>
        <begin position="1"/>
        <end position="10"/>
    </location>
</feature>
<comment type="caution">
    <text evidence="2">The sequence shown here is derived from an EMBL/GenBank/DDBJ whole genome shotgun (WGS) entry which is preliminary data.</text>
</comment>
<dbReference type="OrthoDB" id="10027876at2759"/>
<dbReference type="Proteomes" id="UP000018936">
    <property type="component" value="Unassembled WGS sequence"/>
</dbReference>
<sequence length="64" mass="7067">MSPGGPRERWLAGGRCGEEDTGGDSETGQEGGESFKRPGNPRMIQEGGKRYQCPELRLIVIRIY</sequence>
<evidence type="ECO:0000313" key="2">
    <source>
        <dbReference type="EMBL" id="ETE66259.1"/>
    </source>
</evidence>
<evidence type="ECO:0000256" key="1">
    <source>
        <dbReference type="SAM" id="MobiDB-lite"/>
    </source>
</evidence>
<name>V8NVI4_OPHHA</name>